<organism evidence="1">
    <name type="scientific">Phytophthora nicotianae</name>
    <name type="common">Potato buckeye rot agent</name>
    <name type="synonym">Phytophthora parasitica</name>
    <dbReference type="NCBI Taxonomy" id="4792"/>
    <lineage>
        <taxon>Eukaryota</taxon>
        <taxon>Sar</taxon>
        <taxon>Stramenopiles</taxon>
        <taxon>Oomycota</taxon>
        <taxon>Peronosporomycetes</taxon>
        <taxon>Peronosporales</taxon>
        <taxon>Peronosporaceae</taxon>
        <taxon>Phytophthora</taxon>
    </lineage>
</organism>
<name>W2KX96_PHYNI</name>
<dbReference type="EMBL" id="KI680442">
    <property type="protein sequence ID" value="ETL89826.1"/>
    <property type="molecule type" value="Genomic_DNA"/>
</dbReference>
<protein>
    <submittedName>
        <fullName evidence="1">Uncharacterized protein</fullName>
    </submittedName>
</protein>
<gene>
    <name evidence="1" type="ORF">L917_11314</name>
</gene>
<sequence>MVTSRWTDGIQSAGWMSMSTLSSQHIAPVSLIKRRMNWTSVVSVAARRFSVKQAGCRDRNAMRLLMKEV</sequence>
<reference evidence="1" key="1">
    <citation type="submission" date="2013-11" db="EMBL/GenBank/DDBJ databases">
        <title>The Genome Sequence of Phytophthora parasitica CHvinca01.</title>
        <authorList>
            <consortium name="The Broad Institute Genomics Platform"/>
            <person name="Russ C."/>
            <person name="Tyler B."/>
            <person name="Panabieres F."/>
            <person name="Shan W."/>
            <person name="Tripathy S."/>
            <person name="Grunwald N."/>
            <person name="Machado M."/>
            <person name="Johnson C.S."/>
            <person name="Arredondo F."/>
            <person name="Hong C."/>
            <person name="Coffey M."/>
            <person name="Young S.K."/>
            <person name="Zeng Q."/>
            <person name="Gargeya S."/>
            <person name="Fitzgerald M."/>
            <person name="Abouelleil A."/>
            <person name="Alvarado L."/>
            <person name="Chapman S.B."/>
            <person name="Gainer-Dewar J."/>
            <person name="Goldberg J."/>
            <person name="Griggs A."/>
            <person name="Gujja S."/>
            <person name="Hansen M."/>
            <person name="Howarth C."/>
            <person name="Imamovic A."/>
            <person name="Ireland A."/>
            <person name="Larimer J."/>
            <person name="McCowan C."/>
            <person name="Murphy C."/>
            <person name="Pearson M."/>
            <person name="Poon T.W."/>
            <person name="Priest M."/>
            <person name="Roberts A."/>
            <person name="Saif S."/>
            <person name="Shea T."/>
            <person name="Sykes S."/>
            <person name="Wortman J."/>
            <person name="Nusbaum C."/>
            <person name="Birren B."/>
        </authorList>
    </citation>
    <scope>NUCLEOTIDE SEQUENCE [LARGE SCALE GENOMIC DNA]</scope>
    <source>
        <strain evidence="1">CHvinca01</strain>
    </source>
</reference>
<accession>W2KX96</accession>
<proteinExistence type="predicted"/>
<evidence type="ECO:0000313" key="1">
    <source>
        <dbReference type="EMBL" id="ETL89826.1"/>
    </source>
</evidence>
<dbReference type="Proteomes" id="UP000054423">
    <property type="component" value="Unassembled WGS sequence"/>
</dbReference>
<dbReference type="AlphaFoldDB" id="W2KX96"/>